<proteinExistence type="predicted"/>
<feature type="domain" description="HAMP" evidence="15">
    <location>
        <begin position="243"/>
        <end position="304"/>
    </location>
</feature>
<accession>A0A542SP55</accession>
<feature type="transmembrane region" description="Helical" evidence="13">
    <location>
        <begin position="21"/>
        <end position="46"/>
    </location>
</feature>
<dbReference type="Gene3D" id="6.10.340.10">
    <property type="match status" value="1"/>
</dbReference>
<keyword evidence="7 13" id="KW-0812">Transmembrane</keyword>
<evidence type="ECO:0000256" key="7">
    <source>
        <dbReference type="ARBA" id="ARBA00022692"/>
    </source>
</evidence>
<dbReference type="PRINTS" id="PR00344">
    <property type="entry name" value="BCTRLSENSOR"/>
</dbReference>
<evidence type="ECO:0000259" key="15">
    <source>
        <dbReference type="PROSITE" id="PS50885"/>
    </source>
</evidence>
<dbReference type="InterPro" id="IPR036097">
    <property type="entry name" value="HisK_dim/P_sf"/>
</dbReference>
<dbReference type="EMBL" id="VFNV01000001">
    <property type="protein sequence ID" value="TQK76393.1"/>
    <property type="molecule type" value="Genomic_DNA"/>
</dbReference>
<dbReference type="Proteomes" id="UP000316181">
    <property type="component" value="Unassembled WGS sequence"/>
</dbReference>
<evidence type="ECO:0000313" key="16">
    <source>
        <dbReference type="EMBL" id="TQK76393.1"/>
    </source>
</evidence>
<evidence type="ECO:0000259" key="14">
    <source>
        <dbReference type="PROSITE" id="PS50109"/>
    </source>
</evidence>
<dbReference type="PANTHER" id="PTHR45436">
    <property type="entry name" value="SENSOR HISTIDINE KINASE YKOH"/>
    <property type="match status" value="1"/>
</dbReference>
<evidence type="ECO:0000256" key="10">
    <source>
        <dbReference type="ARBA" id="ARBA00023012"/>
    </source>
</evidence>
<dbReference type="AlphaFoldDB" id="A0A542SP55"/>
<dbReference type="FunFam" id="1.10.287.130:FF:000001">
    <property type="entry name" value="Two-component sensor histidine kinase"/>
    <property type="match status" value="1"/>
</dbReference>
<dbReference type="GO" id="GO:0000155">
    <property type="term" value="F:phosphorelay sensor kinase activity"/>
    <property type="evidence" value="ECO:0007669"/>
    <property type="project" value="InterPro"/>
</dbReference>
<keyword evidence="10" id="KW-0902">Two-component regulatory system</keyword>
<name>A0A542SP55_9MICO</name>
<dbReference type="InterPro" id="IPR005467">
    <property type="entry name" value="His_kinase_dom"/>
</dbReference>
<keyword evidence="5" id="KW-0597">Phosphoprotein</keyword>
<dbReference type="InterPro" id="IPR050428">
    <property type="entry name" value="TCS_sensor_his_kinase"/>
</dbReference>
<dbReference type="FunFam" id="3.30.565.10:FF:000006">
    <property type="entry name" value="Sensor histidine kinase WalK"/>
    <property type="match status" value="1"/>
</dbReference>
<evidence type="ECO:0000256" key="6">
    <source>
        <dbReference type="ARBA" id="ARBA00022679"/>
    </source>
</evidence>
<dbReference type="PANTHER" id="PTHR45436:SF5">
    <property type="entry name" value="SENSOR HISTIDINE KINASE TRCS"/>
    <property type="match status" value="1"/>
</dbReference>
<dbReference type="EC" id="2.7.13.3" evidence="4"/>
<dbReference type="SUPFAM" id="SSF47384">
    <property type="entry name" value="Homodimeric domain of signal transducing histidine kinase"/>
    <property type="match status" value="1"/>
</dbReference>
<feature type="domain" description="Histidine kinase" evidence="14">
    <location>
        <begin position="319"/>
        <end position="534"/>
    </location>
</feature>
<comment type="caution">
    <text evidence="16">The sequence shown here is derived from an EMBL/GenBank/DDBJ whole genome shotgun (WGS) entry which is preliminary data.</text>
</comment>
<organism evidence="16 17">
    <name type="scientific">Rarobacter incanus</name>
    <dbReference type="NCBI Taxonomy" id="153494"/>
    <lineage>
        <taxon>Bacteria</taxon>
        <taxon>Bacillati</taxon>
        <taxon>Actinomycetota</taxon>
        <taxon>Actinomycetes</taxon>
        <taxon>Micrococcales</taxon>
        <taxon>Rarobacteraceae</taxon>
        <taxon>Rarobacter</taxon>
    </lineage>
</organism>
<dbReference type="GO" id="GO:0005509">
    <property type="term" value="F:calcium ion binding"/>
    <property type="evidence" value="ECO:0007669"/>
    <property type="project" value="UniProtKB-ARBA"/>
</dbReference>
<reference evidence="16 17" key="1">
    <citation type="submission" date="2019-06" db="EMBL/GenBank/DDBJ databases">
        <title>Sequencing the genomes of 1000 actinobacteria strains.</title>
        <authorList>
            <person name="Klenk H.-P."/>
        </authorList>
    </citation>
    <scope>NUCLEOTIDE SEQUENCE [LARGE SCALE GENOMIC DNA]</scope>
    <source>
        <strain evidence="16 17">DSM 10596</strain>
    </source>
</reference>
<dbReference type="Pfam" id="PF00672">
    <property type="entry name" value="HAMP"/>
    <property type="match status" value="1"/>
</dbReference>
<evidence type="ECO:0000256" key="1">
    <source>
        <dbReference type="ARBA" id="ARBA00000085"/>
    </source>
</evidence>
<protein>
    <recommendedName>
        <fullName evidence="4">histidine kinase</fullName>
        <ecNumber evidence="4">2.7.13.3</ecNumber>
    </recommendedName>
</protein>
<dbReference type="InterPro" id="IPR003594">
    <property type="entry name" value="HATPase_dom"/>
</dbReference>
<evidence type="ECO:0000256" key="9">
    <source>
        <dbReference type="ARBA" id="ARBA00022989"/>
    </source>
</evidence>
<dbReference type="InterPro" id="IPR004358">
    <property type="entry name" value="Sig_transdc_His_kin-like_C"/>
</dbReference>
<keyword evidence="11 13" id="KW-0472">Membrane</keyword>
<keyword evidence="9 13" id="KW-1133">Transmembrane helix</keyword>
<evidence type="ECO:0000256" key="11">
    <source>
        <dbReference type="ARBA" id="ARBA00023136"/>
    </source>
</evidence>
<dbReference type="Pfam" id="PF00512">
    <property type="entry name" value="HisKA"/>
    <property type="match status" value="1"/>
</dbReference>
<dbReference type="Gene3D" id="3.30.565.10">
    <property type="entry name" value="Histidine kinase-like ATPase, C-terminal domain"/>
    <property type="match status" value="1"/>
</dbReference>
<dbReference type="SMART" id="SM00388">
    <property type="entry name" value="HisKA"/>
    <property type="match status" value="1"/>
</dbReference>
<feature type="compositionally biased region" description="Polar residues" evidence="12">
    <location>
        <begin position="103"/>
        <end position="120"/>
    </location>
</feature>
<dbReference type="PROSITE" id="PS50885">
    <property type="entry name" value="HAMP"/>
    <property type="match status" value="1"/>
</dbReference>
<evidence type="ECO:0000256" key="13">
    <source>
        <dbReference type="SAM" id="Phobius"/>
    </source>
</evidence>
<feature type="region of interest" description="Disordered" evidence="12">
    <location>
        <begin position="68"/>
        <end position="128"/>
    </location>
</feature>
<evidence type="ECO:0000256" key="5">
    <source>
        <dbReference type="ARBA" id="ARBA00022553"/>
    </source>
</evidence>
<evidence type="ECO:0000313" key="17">
    <source>
        <dbReference type="Proteomes" id="UP000316181"/>
    </source>
</evidence>
<dbReference type="GO" id="GO:0005886">
    <property type="term" value="C:plasma membrane"/>
    <property type="evidence" value="ECO:0007669"/>
    <property type="project" value="UniProtKB-SubCell"/>
</dbReference>
<keyword evidence="8 16" id="KW-0418">Kinase</keyword>
<dbReference type="CDD" id="cd00082">
    <property type="entry name" value="HisKA"/>
    <property type="match status" value="1"/>
</dbReference>
<dbReference type="PROSITE" id="PS50109">
    <property type="entry name" value="HIS_KIN"/>
    <property type="match status" value="1"/>
</dbReference>
<dbReference type="SMART" id="SM00387">
    <property type="entry name" value="HATPase_c"/>
    <property type="match status" value="1"/>
</dbReference>
<gene>
    <name evidence="16" type="ORF">FB389_1064</name>
</gene>
<keyword evidence="6" id="KW-0808">Transferase</keyword>
<sequence length="535" mass="56077">MGSLARLRTGRARVYGARAPLRTQIVTLVVALLAVLSAITTTVSYFSLQSTLYKQLDTQLDMVAGRAAGVRGPRPPDSSADSQTMGGQDGAGAPQDAGAQTGSSPSSNTTADANSSQDATVPSPGDQIPNAVIGGTIVVRVTNGVVNDAGYFNPESGAYTTLTDKQIAALQKVRSDASARSVSVPELGTMRVIARTDHADSVVITAMPMTQMTTTLRDYLVVSVGASTLLVIVAGFLGAILVRRSLRPLDRMATAAQAVSKMELSRGEVDVIPRVPVHTDGATEVDHVGTALNTMLSHVETSLAARHESEMQVRQFVADASHELRTPLASIRGYAELIERSHQELSAETHRSIDRIHSEAIRMGGLVEDMLLLARLDAGRGLAHEQVDLSALAIDAITDAHAAGRDHDWVLDLPDDSAVEIPGDEARLRQVFANLLANARVHTPAGTRVTLSVAATSTGATIDVCDNGPGISPELLPRIFQRFTRADSARSRSGGSTGLGLAIVAAIVKSHGGKVDVSSGDGKTSFNVWLPGASA</sequence>
<evidence type="ECO:0000256" key="3">
    <source>
        <dbReference type="ARBA" id="ARBA00004236"/>
    </source>
</evidence>
<dbReference type="SMART" id="SM00304">
    <property type="entry name" value="HAMP"/>
    <property type="match status" value="1"/>
</dbReference>
<dbReference type="CDD" id="cd00075">
    <property type="entry name" value="HATPase"/>
    <property type="match status" value="1"/>
</dbReference>
<comment type="cofactor">
    <cofactor evidence="2">
        <name>a divalent metal cation</name>
        <dbReference type="ChEBI" id="CHEBI:60240"/>
    </cofactor>
</comment>
<dbReference type="CDD" id="cd06225">
    <property type="entry name" value="HAMP"/>
    <property type="match status" value="1"/>
</dbReference>
<keyword evidence="17" id="KW-1185">Reference proteome</keyword>
<dbReference type="SUPFAM" id="SSF55874">
    <property type="entry name" value="ATPase domain of HSP90 chaperone/DNA topoisomerase II/histidine kinase"/>
    <property type="match status" value="1"/>
</dbReference>
<dbReference type="InterPro" id="IPR003660">
    <property type="entry name" value="HAMP_dom"/>
</dbReference>
<dbReference type="Gene3D" id="1.10.287.130">
    <property type="match status" value="1"/>
</dbReference>
<evidence type="ECO:0000256" key="12">
    <source>
        <dbReference type="SAM" id="MobiDB-lite"/>
    </source>
</evidence>
<comment type="catalytic activity">
    <reaction evidence="1">
        <text>ATP + protein L-histidine = ADP + protein N-phospho-L-histidine.</text>
        <dbReference type="EC" id="2.7.13.3"/>
    </reaction>
</comment>
<evidence type="ECO:0000256" key="2">
    <source>
        <dbReference type="ARBA" id="ARBA00001968"/>
    </source>
</evidence>
<dbReference type="Pfam" id="PF02518">
    <property type="entry name" value="HATPase_c"/>
    <property type="match status" value="1"/>
</dbReference>
<comment type="subcellular location">
    <subcellularLocation>
        <location evidence="3">Cell membrane</location>
    </subcellularLocation>
</comment>
<evidence type="ECO:0000256" key="4">
    <source>
        <dbReference type="ARBA" id="ARBA00012438"/>
    </source>
</evidence>
<dbReference type="InterPro" id="IPR003661">
    <property type="entry name" value="HisK_dim/P_dom"/>
</dbReference>
<evidence type="ECO:0000256" key="8">
    <source>
        <dbReference type="ARBA" id="ARBA00022777"/>
    </source>
</evidence>
<feature type="transmembrane region" description="Helical" evidence="13">
    <location>
        <begin position="219"/>
        <end position="242"/>
    </location>
</feature>
<feature type="compositionally biased region" description="Low complexity" evidence="12">
    <location>
        <begin position="91"/>
        <end position="102"/>
    </location>
</feature>
<dbReference type="InterPro" id="IPR036890">
    <property type="entry name" value="HATPase_C_sf"/>
</dbReference>